<gene>
    <name evidence="2" type="ORF">LPLAT_LOCUS11124</name>
</gene>
<keyword evidence="3" id="KW-1185">Reference proteome</keyword>
<organism evidence="2 3">
    <name type="scientific">Lasius platythorax</name>
    <dbReference type="NCBI Taxonomy" id="488582"/>
    <lineage>
        <taxon>Eukaryota</taxon>
        <taxon>Metazoa</taxon>
        <taxon>Ecdysozoa</taxon>
        <taxon>Arthropoda</taxon>
        <taxon>Hexapoda</taxon>
        <taxon>Insecta</taxon>
        <taxon>Pterygota</taxon>
        <taxon>Neoptera</taxon>
        <taxon>Endopterygota</taxon>
        <taxon>Hymenoptera</taxon>
        <taxon>Apocrita</taxon>
        <taxon>Aculeata</taxon>
        <taxon>Formicoidea</taxon>
        <taxon>Formicidae</taxon>
        <taxon>Formicinae</taxon>
        <taxon>Lasius</taxon>
        <taxon>Lasius</taxon>
    </lineage>
</organism>
<feature type="region of interest" description="Disordered" evidence="1">
    <location>
        <begin position="1"/>
        <end position="29"/>
    </location>
</feature>
<accession>A0AAV2NZ58</accession>
<name>A0AAV2NZ58_9HYME</name>
<sequence length="76" mass="8355">MRSGRDAGPLSNKTAMRAEEMDSNRPDASIVGVTRHYSSIKILNNSQTGCLNRANSDEGPKIVRGKPRMKNGRVQK</sequence>
<evidence type="ECO:0000313" key="2">
    <source>
        <dbReference type="EMBL" id="CAL1685692.1"/>
    </source>
</evidence>
<proteinExistence type="predicted"/>
<dbReference type="AlphaFoldDB" id="A0AAV2NZ58"/>
<evidence type="ECO:0000313" key="3">
    <source>
        <dbReference type="Proteomes" id="UP001497644"/>
    </source>
</evidence>
<reference evidence="2" key="1">
    <citation type="submission" date="2024-04" db="EMBL/GenBank/DDBJ databases">
        <authorList>
            <consortium name="Molecular Ecology Group"/>
        </authorList>
    </citation>
    <scope>NUCLEOTIDE SEQUENCE</scope>
</reference>
<protein>
    <submittedName>
        <fullName evidence="2">Uncharacterized protein</fullName>
    </submittedName>
</protein>
<dbReference type="Proteomes" id="UP001497644">
    <property type="component" value="Chromosome 6"/>
</dbReference>
<feature type="compositionally biased region" description="Basic residues" evidence="1">
    <location>
        <begin position="63"/>
        <end position="76"/>
    </location>
</feature>
<dbReference type="EMBL" id="OZ034829">
    <property type="protein sequence ID" value="CAL1685692.1"/>
    <property type="molecule type" value="Genomic_DNA"/>
</dbReference>
<feature type="compositionally biased region" description="Basic and acidic residues" evidence="1">
    <location>
        <begin position="16"/>
        <end position="25"/>
    </location>
</feature>
<evidence type="ECO:0000256" key="1">
    <source>
        <dbReference type="SAM" id="MobiDB-lite"/>
    </source>
</evidence>
<feature type="region of interest" description="Disordered" evidence="1">
    <location>
        <begin position="49"/>
        <end position="76"/>
    </location>
</feature>